<protein>
    <submittedName>
        <fullName evidence="1">Bm466</fullName>
    </submittedName>
</protein>
<organism evidence="1">
    <name type="scientific">Brugia malayi</name>
    <name type="common">Filarial nematode worm</name>
    <dbReference type="NCBI Taxonomy" id="6279"/>
    <lineage>
        <taxon>Eukaryota</taxon>
        <taxon>Metazoa</taxon>
        <taxon>Ecdysozoa</taxon>
        <taxon>Nematoda</taxon>
        <taxon>Chromadorea</taxon>
        <taxon>Rhabditida</taxon>
        <taxon>Spirurina</taxon>
        <taxon>Spiruromorpha</taxon>
        <taxon>Filarioidea</taxon>
        <taxon>Onchocercidae</taxon>
        <taxon>Brugia</taxon>
    </lineage>
</organism>
<dbReference type="AlphaFoldDB" id="A0A1I9G2C2"/>
<reference evidence="1" key="2">
    <citation type="submission" date="2012-12" db="EMBL/GenBank/DDBJ databases">
        <authorList>
            <consortium name="WormBase Consortium"/>
            <person name="Ghedin E."/>
            <person name="Paulini M."/>
        </authorList>
    </citation>
    <scope>NUCLEOTIDE SEQUENCE</scope>
    <source>
        <strain evidence="1">FR3</strain>
    </source>
</reference>
<evidence type="ECO:0000313" key="1">
    <source>
        <dbReference type="EMBL" id="CDP95934.1"/>
    </source>
</evidence>
<gene>
    <name evidence="1" type="primary">Bm466</name>
    <name evidence="1" type="ORF">BM_Bm466</name>
</gene>
<name>A0A1I9G2C2_BRUMA</name>
<reference evidence="1" key="1">
    <citation type="journal article" date="2007" name="Science">
        <title>Draft genome of the filarial nematode parasite Brugia malayi.</title>
        <authorList>
            <person name="Ghedin E."/>
            <person name="Wang S."/>
            <person name="Spiro D."/>
            <person name="Caler E."/>
            <person name="Zhao Q."/>
            <person name="Crabtree J."/>
            <person name="Allen J.E."/>
            <person name="Delcher A.L."/>
            <person name="Guiliano D.B."/>
            <person name="Miranda-Saavedra D."/>
            <person name="Angiuoli S.V."/>
            <person name="Creasy T."/>
            <person name="Amedeo P."/>
            <person name="Haas B."/>
            <person name="El-Sayed N.M."/>
            <person name="Wortman J.R."/>
            <person name="Feldblyum T."/>
            <person name="Tallon L."/>
            <person name="Schatz M."/>
            <person name="Shumway M."/>
            <person name="Koo H."/>
            <person name="Salzberg S.L."/>
            <person name="Schobel S."/>
            <person name="Pertea M."/>
            <person name="Pop M."/>
            <person name="White O."/>
            <person name="Barton G.J."/>
            <person name="Carlow C.K."/>
            <person name="Crawford M.J."/>
            <person name="Daub J."/>
            <person name="Dimmic M.W."/>
            <person name="Estes C.F."/>
            <person name="Foster J.M."/>
            <person name="Ganatra M."/>
            <person name="Gregory W.F."/>
            <person name="Johnson N.M."/>
            <person name="Jin J."/>
            <person name="Komuniecki R."/>
            <person name="Korf I."/>
            <person name="Kumar S."/>
            <person name="Laney S."/>
            <person name="Li B.W."/>
            <person name="Li W."/>
            <person name="Lindblom T.H."/>
            <person name="Lustigman S."/>
            <person name="Ma D."/>
            <person name="Maina C.V."/>
            <person name="Martin D.M."/>
            <person name="McCarter J.P."/>
            <person name="McReynolds L."/>
            <person name="Mitreva M."/>
            <person name="Nutman T.B."/>
            <person name="Parkinson J."/>
            <person name="Peregrin-Alvarez J.M."/>
            <person name="Poole C."/>
            <person name="Ren Q."/>
            <person name="Saunders L."/>
            <person name="Sluder A.E."/>
            <person name="Smith K."/>
            <person name="Stanke M."/>
            <person name="Unnasch T.R."/>
            <person name="Ware J."/>
            <person name="Wei A.D."/>
            <person name="Weil G."/>
            <person name="Williams D.J."/>
            <person name="Zhang Y."/>
            <person name="Williams S.A."/>
            <person name="Fraser-Liggett C."/>
            <person name="Slatko B."/>
            <person name="Blaxter M.L."/>
            <person name="Scott A.L."/>
        </authorList>
    </citation>
    <scope>NUCLEOTIDE SEQUENCE</scope>
    <source>
        <strain evidence="1">FR3</strain>
    </source>
</reference>
<dbReference type="EMBL" id="LN856957">
    <property type="protein sequence ID" value="CDP95934.1"/>
    <property type="molecule type" value="Genomic_DNA"/>
</dbReference>
<sequence>MPLNTITSVKLPQLDIIAHQKPPRPFRLNKHVTELLMLPYLKLMFYDV</sequence>
<proteinExistence type="predicted"/>
<accession>A0A1I9G2C2</accession>